<reference evidence="1" key="1">
    <citation type="journal article" date="2020" name="Stud. Mycol.">
        <title>101 Dothideomycetes genomes: a test case for predicting lifestyles and emergence of pathogens.</title>
        <authorList>
            <person name="Haridas S."/>
            <person name="Albert R."/>
            <person name="Binder M."/>
            <person name="Bloem J."/>
            <person name="Labutti K."/>
            <person name="Salamov A."/>
            <person name="Andreopoulos B."/>
            <person name="Baker S."/>
            <person name="Barry K."/>
            <person name="Bills G."/>
            <person name="Bluhm B."/>
            <person name="Cannon C."/>
            <person name="Castanera R."/>
            <person name="Culley D."/>
            <person name="Daum C."/>
            <person name="Ezra D."/>
            <person name="Gonzalez J."/>
            <person name="Henrissat B."/>
            <person name="Kuo A."/>
            <person name="Liang C."/>
            <person name="Lipzen A."/>
            <person name="Lutzoni F."/>
            <person name="Magnuson J."/>
            <person name="Mondo S."/>
            <person name="Nolan M."/>
            <person name="Ohm R."/>
            <person name="Pangilinan J."/>
            <person name="Park H.-J."/>
            <person name="Ramirez L."/>
            <person name="Alfaro M."/>
            <person name="Sun H."/>
            <person name="Tritt A."/>
            <person name="Yoshinaga Y."/>
            <person name="Zwiers L.-H."/>
            <person name="Turgeon B."/>
            <person name="Goodwin S."/>
            <person name="Spatafora J."/>
            <person name="Crous P."/>
            <person name="Grigoriev I."/>
        </authorList>
    </citation>
    <scope>NUCLEOTIDE SEQUENCE</scope>
    <source>
        <strain evidence="1">ATCC 200398</strain>
    </source>
</reference>
<evidence type="ECO:0000313" key="1">
    <source>
        <dbReference type="EMBL" id="KAF2466775.1"/>
    </source>
</evidence>
<name>A0ACB6QKW6_9PLEO</name>
<comment type="caution">
    <text evidence="1">The sequence shown here is derived from an EMBL/GenBank/DDBJ whole genome shotgun (WGS) entry which is preliminary data.</text>
</comment>
<organism evidence="1 2">
    <name type="scientific">Lindgomyces ingoldianus</name>
    <dbReference type="NCBI Taxonomy" id="673940"/>
    <lineage>
        <taxon>Eukaryota</taxon>
        <taxon>Fungi</taxon>
        <taxon>Dikarya</taxon>
        <taxon>Ascomycota</taxon>
        <taxon>Pezizomycotina</taxon>
        <taxon>Dothideomycetes</taxon>
        <taxon>Pleosporomycetidae</taxon>
        <taxon>Pleosporales</taxon>
        <taxon>Lindgomycetaceae</taxon>
        <taxon>Lindgomyces</taxon>
    </lineage>
</organism>
<dbReference type="Proteomes" id="UP000799755">
    <property type="component" value="Unassembled WGS sequence"/>
</dbReference>
<evidence type="ECO:0000313" key="2">
    <source>
        <dbReference type="Proteomes" id="UP000799755"/>
    </source>
</evidence>
<sequence>MDIFITKLPREINQNEVKVFLKPYFSDVDILAFDVRKRVGKCHANITTPNLRCAECFLQKHGGDHSRYPPKPLNFRGKDLYCKQGKSSPTPLNIQALREDNERLLAMRDGLSRALPVSKPSRPIFPFIALQLGTWTYNHLGKLAFDEKYKDGRSGTVTFGKNAFVIYLQQGAHANLAHCRIDISYSIIEHVVPSAGHGKNPIISFTLRTPPKIFKIINTDEVHLYSNEESPITTSFERLSLDPAQKRLRRLCRLNNEFEKANGLCVVYRLALADMGMALQVWQFVGRFSVIRRGDAFKTAIPETIFQRIEIEYKELEKCLSNPQHHPNVGYDGRFQLLALALEGSLSPNMIQILLPDVDNLAQTHGSKTVAEGIRQLTYALPIPGLQTPASKLSKGAILQTLIDNVKSLLEVDAATKYLVDQQKQQDHLVRTLAATVTPTGILLRGPDLGISNRVLRRYSGYTEYFMRVSFADEDGVSLLYDSRASQEEVYDRFKSVLQGGIPIAGRVYKFLGFSHSSLRSHTVWFMAPFQHEGTLIIPSNVIAELGDFSSLHISAKCAARIGQAFSDTMFSIPIPKDAFVTEHMADVERFGKIFSDGCGTISPKLLQKIWRTLPPGLQGQKPTVLQIRYRGAKGVISLDTRLIGEQLNIRKSMTKFPAGESWQDLEICGGAYRPLTMYLNHQFIKILEDLKVPHKNILDVQNDAIQELKMMLGHPRNAASFLEKCRIGTSAWMPKLLELLHAIGLSFYADKFLMGVLEIAAMSTLRDMKYRARIPVAEGDLLYGIMDESNTLREGEVYIATRTQRLDGEPVYKVHVYDRVAITRAPALHPGDIQVVRAIDAPNNSYLKGLYNCVVFSQQGNWDLPSQLSGGDLDGDLFHVIYDKRLIPSRTEQPGEYKAAQPKDLGRPAKRDDIIDFFIEYMQSDQLGRISNMHKILADHIDEGTKHSDCRALAELASHAVDFSKSGQPVAMADAPKAPYHLKPDFMAPSPNIALEDKGVALMESETNDIDDLDSISLLDPDQSRLRYYRSKQILGKLYRTIDEQAFFNEMKKVSSASSYALGNESLMERLERYIDRETIGLQWKHHLQFAEEIREFYSKNIFEIMTSLATHHGEPLKELEVFSGNILGKKSHDTSRSVREANQEIRERFNRDVTSVVNYIVRGERAGDEEEESLPRAIACFKVSLQKEGRVGYERELRSFKYVAAAVCLERLVQYRGGILRSI</sequence>
<gene>
    <name evidence="1" type="ORF">BDR25DRAFT_293193</name>
</gene>
<accession>A0ACB6QKW6</accession>
<proteinExistence type="predicted"/>
<protein>
    <submittedName>
        <fullName evidence="1">Rna-dependent rna polymeras-like protein</fullName>
    </submittedName>
</protein>
<dbReference type="EMBL" id="MU003523">
    <property type="protein sequence ID" value="KAF2466775.1"/>
    <property type="molecule type" value="Genomic_DNA"/>
</dbReference>
<keyword evidence="2" id="KW-1185">Reference proteome</keyword>